<dbReference type="InterPro" id="IPR036561">
    <property type="entry name" value="MAM33_sf"/>
</dbReference>
<dbReference type="GO" id="GO:0005759">
    <property type="term" value="C:mitochondrial matrix"/>
    <property type="evidence" value="ECO:0007669"/>
    <property type="project" value="InterPro"/>
</dbReference>
<organism evidence="1 2">
    <name type="scientific">Glycine soja</name>
    <name type="common">Wild soybean</name>
    <dbReference type="NCBI Taxonomy" id="3848"/>
    <lineage>
        <taxon>Eukaryota</taxon>
        <taxon>Viridiplantae</taxon>
        <taxon>Streptophyta</taxon>
        <taxon>Embryophyta</taxon>
        <taxon>Tracheophyta</taxon>
        <taxon>Spermatophyta</taxon>
        <taxon>Magnoliopsida</taxon>
        <taxon>eudicotyledons</taxon>
        <taxon>Gunneridae</taxon>
        <taxon>Pentapetalae</taxon>
        <taxon>rosids</taxon>
        <taxon>fabids</taxon>
        <taxon>Fabales</taxon>
        <taxon>Fabaceae</taxon>
        <taxon>Papilionoideae</taxon>
        <taxon>50 kb inversion clade</taxon>
        <taxon>NPAAA clade</taxon>
        <taxon>indigoferoid/millettioid clade</taxon>
        <taxon>Phaseoleae</taxon>
        <taxon>Glycine</taxon>
        <taxon>Glycine subgen. Soja</taxon>
    </lineage>
</organism>
<dbReference type="SUPFAM" id="SSF54160">
    <property type="entry name" value="Chromo domain-like"/>
    <property type="match status" value="1"/>
</dbReference>
<dbReference type="InterPro" id="IPR003428">
    <property type="entry name" value="MAM33"/>
</dbReference>
<dbReference type="Proteomes" id="UP000289340">
    <property type="component" value="Chromosome 17"/>
</dbReference>
<dbReference type="InterPro" id="IPR016197">
    <property type="entry name" value="Chromo-like_dom_sf"/>
</dbReference>
<dbReference type="Gene3D" id="3.10.280.10">
    <property type="entry name" value="Mitochondrial glycoprotein"/>
    <property type="match status" value="1"/>
</dbReference>
<dbReference type="EMBL" id="QZWG01000017">
    <property type="protein sequence ID" value="RZB58008.1"/>
    <property type="molecule type" value="Genomic_DNA"/>
</dbReference>
<proteinExistence type="predicted"/>
<gene>
    <name evidence="1" type="ORF">D0Y65_046595</name>
</gene>
<evidence type="ECO:0000313" key="2">
    <source>
        <dbReference type="Proteomes" id="UP000289340"/>
    </source>
</evidence>
<dbReference type="AlphaFoldDB" id="A0A445GA40"/>
<sequence>MSIVDWKWDFSTSPPTKLVLVRWEGAAPEDTTWEDWEQLWTSYDLEDKVFLPDGGDVNNLELNRPKIYSTRDLKAKVQEKFYEYLDVRGVNNELAVFLHEYMMNKDRIELLRWMDSLKSFMER</sequence>
<dbReference type="Pfam" id="PF02330">
    <property type="entry name" value="MAM33"/>
    <property type="match status" value="1"/>
</dbReference>
<evidence type="ECO:0000313" key="1">
    <source>
        <dbReference type="EMBL" id="RZB58008.1"/>
    </source>
</evidence>
<keyword evidence="2" id="KW-1185">Reference proteome</keyword>
<comment type="caution">
    <text evidence="1">The sequence shown here is derived from an EMBL/GenBank/DDBJ whole genome shotgun (WGS) entry which is preliminary data.</text>
</comment>
<protein>
    <submittedName>
        <fullName evidence="1">Uncharacterized protein</fullName>
    </submittedName>
</protein>
<accession>A0A445GA40</accession>
<name>A0A445GA40_GLYSO</name>
<dbReference type="SUPFAM" id="SSF54529">
    <property type="entry name" value="Mitochondrial glycoprotein MAM33-like"/>
    <property type="match status" value="1"/>
</dbReference>
<dbReference type="PANTHER" id="PTHR10826:SF14">
    <property type="entry name" value="MITOCHONDRIAL GLYCOPROTEIN FAMILY PROTEIN"/>
    <property type="match status" value="1"/>
</dbReference>
<dbReference type="PANTHER" id="PTHR10826">
    <property type="entry name" value="COMPLEMENT COMPONENT 1"/>
    <property type="match status" value="1"/>
</dbReference>
<reference evidence="1 2" key="1">
    <citation type="submission" date="2018-09" db="EMBL/GenBank/DDBJ databases">
        <title>A high-quality reference genome of wild soybean provides a powerful tool to mine soybean genomes.</title>
        <authorList>
            <person name="Xie M."/>
            <person name="Chung C.Y.L."/>
            <person name="Li M.-W."/>
            <person name="Wong F.-L."/>
            <person name="Chan T.-F."/>
            <person name="Lam H.-M."/>
        </authorList>
    </citation>
    <scope>NUCLEOTIDE SEQUENCE [LARGE SCALE GENOMIC DNA]</scope>
    <source>
        <strain evidence="2">cv. W05</strain>
        <tissue evidence="1">Hypocotyl of etiolated seedlings</tissue>
    </source>
</reference>
<dbReference type="EMBL" id="QZWG01000017">
    <property type="protein sequence ID" value="RZB58007.1"/>
    <property type="molecule type" value="Genomic_DNA"/>
</dbReference>